<gene>
    <name evidence="2" type="ORF">HZB08_02305</name>
</gene>
<evidence type="ECO:0000313" key="3">
    <source>
        <dbReference type="Proteomes" id="UP000808761"/>
    </source>
</evidence>
<dbReference type="Pfam" id="PF00535">
    <property type="entry name" value="Glycos_transf_2"/>
    <property type="match status" value="1"/>
</dbReference>
<feature type="non-terminal residue" evidence="2">
    <location>
        <position position="1"/>
    </location>
</feature>
<name>A0A9D6UK33_UNCSA</name>
<organism evidence="2 3">
    <name type="scientific">Candidatus Saganbacteria bacterium</name>
    <dbReference type="NCBI Taxonomy" id="2575572"/>
    <lineage>
        <taxon>Bacteria</taxon>
        <taxon>Bacillati</taxon>
        <taxon>Saganbacteria</taxon>
    </lineage>
</organism>
<dbReference type="InterPro" id="IPR001173">
    <property type="entry name" value="Glyco_trans_2-like"/>
</dbReference>
<dbReference type="Gene3D" id="3.90.550.10">
    <property type="entry name" value="Spore Coat Polysaccharide Biosynthesis Protein SpsA, Chain A"/>
    <property type="match status" value="1"/>
</dbReference>
<reference evidence="2" key="1">
    <citation type="submission" date="2020-07" db="EMBL/GenBank/DDBJ databases">
        <title>Huge and variable diversity of episymbiotic CPR bacteria and DPANN archaea in groundwater ecosystems.</title>
        <authorList>
            <person name="He C.Y."/>
            <person name="Keren R."/>
            <person name="Whittaker M."/>
            <person name="Farag I.F."/>
            <person name="Doudna J."/>
            <person name="Cate J.H.D."/>
            <person name="Banfield J.F."/>
        </authorList>
    </citation>
    <scope>NUCLEOTIDE SEQUENCE</scope>
    <source>
        <strain evidence="2">NC_groundwater_1860_Pr3_B-0.1um_51_7</strain>
    </source>
</reference>
<dbReference type="PANTHER" id="PTHR43685:SF3">
    <property type="entry name" value="SLR2126 PROTEIN"/>
    <property type="match status" value="1"/>
</dbReference>
<dbReference type="AlphaFoldDB" id="A0A9D6UK33"/>
<accession>A0A9D6UK33</accession>
<dbReference type="InterPro" id="IPR029044">
    <property type="entry name" value="Nucleotide-diphossugar_trans"/>
</dbReference>
<comment type="caution">
    <text evidence="2">The sequence shown here is derived from an EMBL/GenBank/DDBJ whole genome shotgun (WGS) entry which is preliminary data.</text>
</comment>
<dbReference type="Proteomes" id="UP000808761">
    <property type="component" value="Unassembled WGS sequence"/>
</dbReference>
<proteinExistence type="predicted"/>
<dbReference type="EMBL" id="JACRKR010000113">
    <property type="protein sequence ID" value="MBI5078834.1"/>
    <property type="molecule type" value="Genomic_DNA"/>
</dbReference>
<protein>
    <submittedName>
        <fullName evidence="2">Glycosyltransferase</fullName>
    </submittedName>
</protein>
<dbReference type="InterPro" id="IPR050834">
    <property type="entry name" value="Glycosyltransf_2"/>
</dbReference>
<evidence type="ECO:0000313" key="2">
    <source>
        <dbReference type="EMBL" id="MBI5078834.1"/>
    </source>
</evidence>
<evidence type="ECO:0000259" key="1">
    <source>
        <dbReference type="Pfam" id="PF00535"/>
    </source>
</evidence>
<sequence>KGAIHILKLSVVIGSHNQKEVLKKTLLSLFHQTFSPELYEIQLIDSSSVDGTDKMLEELVPTCRFNYQRVENRGKAAARNLGIKAARGEIIFLTDADMAAEPELLEKHLHAHSAIENASFEGLTINPDGKPYIKARLKPEQKLKWAYFLTGNLSVPKELLIEAGLFDENFKGYGWEDLELGYRLHQMKVPLYYLPSAVNRHHHPVSNEDLLERKYQMGKSAALFYKKHPDFEIKMFLGMHPLAMGAYRFAKKRPRLLERLKRKASSSDFYRYLLEEYHYRLGLEEGLA</sequence>
<feature type="domain" description="Glycosyltransferase 2-like" evidence="1">
    <location>
        <begin position="10"/>
        <end position="136"/>
    </location>
</feature>
<dbReference type="PANTHER" id="PTHR43685">
    <property type="entry name" value="GLYCOSYLTRANSFERASE"/>
    <property type="match status" value="1"/>
</dbReference>
<dbReference type="SUPFAM" id="SSF53448">
    <property type="entry name" value="Nucleotide-diphospho-sugar transferases"/>
    <property type="match status" value="1"/>
</dbReference>